<gene>
    <name evidence="1" type="ORF">DCAR_0206742</name>
</gene>
<proteinExistence type="predicted"/>
<accession>A0AAF0WDC1</accession>
<organism evidence="1 2">
    <name type="scientific">Daucus carota subsp. sativus</name>
    <name type="common">Carrot</name>
    <dbReference type="NCBI Taxonomy" id="79200"/>
    <lineage>
        <taxon>Eukaryota</taxon>
        <taxon>Viridiplantae</taxon>
        <taxon>Streptophyta</taxon>
        <taxon>Embryophyta</taxon>
        <taxon>Tracheophyta</taxon>
        <taxon>Spermatophyta</taxon>
        <taxon>Magnoliopsida</taxon>
        <taxon>eudicotyledons</taxon>
        <taxon>Gunneridae</taxon>
        <taxon>Pentapetalae</taxon>
        <taxon>asterids</taxon>
        <taxon>campanulids</taxon>
        <taxon>Apiales</taxon>
        <taxon>Apiaceae</taxon>
        <taxon>Apioideae</taxon>
        <taxon>Scandiceae</taxon>
        <taxon>Daucinae</taxon>
        <taxon>Daucus</taxon>
        <taxon>Daucus sect. Daucus</taxon>
    </lineage>
</organism>
<sequence>MSLMSSLAFSPSTSLPQNAARCKNVRKEIPLAHKGVENEGNDANSDVDFYLLEELNRDMPSASLEVVPGYSDNGQSSGLGLEKRTVPEDEKDYILMKLKEISLARQHSESLLKKSVEDTNIINEASLDMPSANSDVVPGYSGNGQSSGLRLEKRTVPEDERDYVLMKLKEISFACHHSDSLLKKSVENTNIVNDVSMEQSSIPEGQEVSREKVEPDTSYDYFDVISQLTKQLEEQESFEDEKLWGTEYEEQNLQIHLSEEYLDDFLADSNLYKLL</sequence>
<protein>
    <submittedName>
        <fullName evidence="1">Uncharacterized protein</fullName>
    </submittedName>
</protein>
<evidence type="ECO:0000313" key="2">
    <source>
        <dbReference type="Proteomes" id="UP000077755"/>
    </source>
</evidence>
<dbReference type="AlphaFoldDB" id="A0AAF0WDC1"/>
<dbReference type="EMBL" id="CP093344">
    <property type="protein sequence ID" value="WOG87514.1"/>
    <property type="molecule type" value="Genomic_DNA"/>
</dbReference>
<reference evidence="1" key="1">
    <citation type="journal article" date="2016" name="Nat. Genet.">
        <title>A high-quality carrot genome assembly provides new insights into carotenoid accumulation and asterid genome evolution.</title>
        <authorList>
            <person name="Iorizzo M."/>
            <person name="Ellison S."/>
            <person name="Senalik D."/>
            <person name="Zeng P."/>
            <person name="Satapoomin P."/>
            <person name="Huang J."/>
            <person name="Bowman M."/>
            <person name="Iovene M."/>
            <person name="Sanseverino W."/>
            <person name="Cavagnaro P."/>
            <person name="Yildiz M."/>
            <person name="Macko-Podgorni A."/>
            <person name="Moranska E."/>
            <person name="Grzebelus E."/>
            <person name="Grzebelus D."/>
            <person name="Ashrafi H."/>
            <person name="Zheng Z."/>
            <person name="Cheng S."/>
            <person name="Spooner D."/>
            <person name="Van Deynze A."/>
            <person name="Simon P."/>
        </authorList>
    </citation>
    <scope>NUCLEOTIDE SEQUENCE</scope>
    <source>
        <tissue evidence="1">Leaf</tissue>
    </source>
</reference>
<keyword evidence="2" id="KW-1185">Reference proteome</keyword>
<name>A0AAF0WDC1_DAUCS</name>
<reference evidence="1" key="2">
    <citation type="submission" date="2022-03" db="EMBL/GenBank/DDBJ databases">
        <title>Draft title - Genomic analysis of global carrot germplasm unveils the trajectory of domestication and the origin of high carotenoid orange carrot.</title>
        <authorList>
            <person name="Iorizzo M."/>
            <person name="Ellison S."/>
            <person name="Senalik D."/>
            <person name="Macko-Podgorni A."/>
            <person name="Grzebelus D."/>
            <person name="Bostan H."/>
            <person name="Rolling W."/>
            <person name="Curaba J."/>
            <person name="Simon P."/>
        </authorList>
    </citation>
    <scope>NUCLEOTIDE SEQUENCE</scope>
    <source>
        <tissue evidence="1">Leaf</tissue>
    </source>
</reference>
<dbReference type="Proteomes" id="UP000077755">
    <property type="component" value="Chromosome 2"/>
</dbReference>
<evidence type="ECO:0000313" key="1">
    <source>
        <dbReference type="EMBL" id="WOG87514.1"/>
    </source>
</evidence>